<keyword evidence="2" id="KW-0547">Nucleotide-binding</keyword>
<dbReference type="Proteomes" id="UP001492380">
    <property type="component" value="Unassembled WGS sequence"/>
</dbReference>
<accession>A0ABR1YFL8</accession>
<feature type="region of interest" description="Disordered" evidence="5">
    <location>
        <begin position="39"/>
        <end position="85"/>
    </location>
</feature>
<feature type="region of interest" description="Disordered" evidence="5">
    <location>
        <begin position="371"/>
        <end position="400"/>
    </location>
</feature>
<evidence type="ECO:0000256" key="4">
    <source>
        <dbReference type="ARBA" id="ARBA00022917"/>
    </source>
</evidence>
<proteinExistence type="predicted"/>
<gene>
    <name evidence="7" type="ORF">HDK90DRAFT_494739</name>
</gene>
<feature type="compositionally biased region" description="Basic and acidic residues" evidence="5">
    <location>
        <begin position="389"/>
        <end position="400"/>
    </location>
</feature>
<sequence>MHPPRLRTSLPLPRPPSQYVCPSCLHSRTRPLRIPQFATQLPSRNLHATPPRHEALSFRAQQKEDAKRRRAQTGSKSTKSKSPLDAQLEKWELTVGIEIHAELNTARKLFSPAATSSNAPPNSHVALFDVAFPGTQPQFQQATLLPALRAALAMGCQVQRKSSFDRKHYFYQDQPAGYQITQYYEPFARDGAITLYDYDGIAPEDGKSITIGIKQIQMEQDTAKTLAQPPASFLLDFNRVSHPLVEIITLPQIHHPATAAACVRKIQAVLKSVNAVTAGMEAGGLRADVNVSVRRRGDAAGEQSYHGVAGLGQRTEIKNLNTFKAVEEAIRAEMARQIAVLEAGGTVEGETRAWTTGGTETRKLRGKEGEVDYRYMPDPDLGPVIIGEVSHDGASKEQPD</sequence>
<feature type="domain" description="Aspartyl/Glutamyl-tRNA(Gln) amidotransferase subunit B/E catalytic" evidence="6">
    <location>
        <begin position="94"/>
        <end position="388"/>
    </location>
</feature>
<dbReference type="PANTHER" id="PTHR11659">
    <property type="entry name" value="GLUTAMYL-TRNA GLN AMIDOTRANSFERASE SUBUNIT B MITOCHONDRIAL AND PROKARYOTIC PET112-RELATED"/>
    <property type="match status" value="1"/>
</dbReference>
<evidence type="ECO:0000313" key="8">
    <source>
        <dbReference type="Proteomes" id="UP001492380"/>
    </source>
</evidence>
<protein>
    <submittedName>
        <fullName evidence="7">GatB/GatE catalytic domain-containing protein</fullName>
    </submittedName>
</protein>
<dbReference type="InterPro" id="IPR006075">
    <property type="entry name" value="Asn/Gln-tRNA_Trfase_suB/E_cat"/>
</dbReference>
<dbReference type="SUPFAM" id="SSF55931">
    <property type="entry name" value="Glutamine synthetase/guanido kinase"/>
    <property type="match status" value="1"/>
</dbReference>
<dbReference type="PROSITE" id="PS01234">
    <property type="entry name" value="GATB"/>
    <property type="match status" value="1"/>
</dbReference>
<dbReference type="InterPro" id="IPR017958">
    <property type="entry name" value="Gln-tRNA_amidoTrfase_suB_CS"/>
</dbReference>
<dbReference type="InterPro" id="IPR017959">
    <property type="entry name" value="Asn/Gln-tRNA_amidoTrfase_suB/E"/>
</dbReference>
<dbReference type="Pfam" id="PF02934">
    <property type="entry name" value="GatB_N"/>
    <property type="match status" value="1"/>
</dbReference>
<evidence type="ECO:0000256" key="5">
    <source>
        <dbReference type="SAM" id="MobiDB-lite"/>
    </source>
</evidence>
<keyword evidence="1" id="KW-0436">Ligase</keyword>
<feature type="compositionally biased region" description="Polar residues" evidence="5">
    <location>
        <begin position="72"/>
        <end position="81"/>
    </location>
</feature>
<feature type="compositionally biased region" description="Basic and acidic residues" evidence="5">
    <location>
        <begin position="51"/>
        <end position="67"/>
    </location>
</feature>
<evidence type="ECO:0000256" key="3">
    <source>
        <dbReference type="ARBA" id="ARBA00022840"/>
    </source>
</evidence>
<keyword evidence="3" id="KW-0067">ATP-binding</keyword>
<name>A0ABR1YFL8_9PEZI</name>
<keyword evidence="8" id="KW-1185">Reference proteome</keyword>
<dbReference type="InterPro" id="IPR014746">
    <property type="entry name" value="Gln_synth/guanido_kin_cat_dom"/>
</dbReference>
<dbReference type="EMBL" id="JBBWRZ010000010">
    <property type="protein sequence ID" value="KAK8227313.1"/>
    <property type="molecule type" value="Genomic_DNA"/>
</dbReference>
<organism evidence="7 8">
    <name type="scientific">Phyllosticta capitalensis</name>
    <dbReference type="NCBI Taxonomy" id="121624"/>
    <lineage>
        <taxon>Eukaryota</taxon>
        <taxon>Fungi</taxon>
        <taxon>Dikarya</taxon>
        <taxon>Ascomycota</taxon>
        <taxon>Pezizomycotina</taxon>
        <taxon>Dothideomycetes</taxon>
        <taxon>Dothideomycetes incertae sedis</taxon>
        <taxon>Botryosphaeriales</taxon>
        <taxon>Phyllostictaceae</taxon>
        <taxon>Phyllosticta</taxon>
    </lineage>
</organism>
<dbReference type="PANTHER" id="PTHR11659:SF0">
    <property type="entry name" value="GLUTAMYL-TRNA(GLN) AMIDOTRANSFERASE SUBUNIT B, MITOCHONDRIAL"/>
    <property type="match status" value="1"/>
</dbReference>
<evidence type="ECO:0000259" key="6">
    <source>
        <dbReference type="Pfam" id="PF02934"/>
    </source>
</evidence>
<evidence type="ECO:0000313" key="7">
    <source>
        <dbReference type="EMBL" id="KAK8227313.1"/>
    </source>
</evidence>
<reference evidence="7 8" key="1">
    <citation type="submission" date="2024-04" db="EMBL/GenBank/DDBJ databases">
        <title>Phyllosticta paracitricarpa is synonymous to the EU quarantine fungus P. citricarpa based on phylogenomic analyses.</title>
        <authorList>
            <consortium name="Lawrence Berkeley National Laboratory"/>
            <person name="Van Ingen-Buijs V.A."/>
            <person name="Van Westerhoven A.C."/>
            <person name="Haridas S."/>
            <person name="Skiadas P."/>
            <person name="Martin F."/>
            <person name="Groenewald J.Z."/>
            <person name="Crous P.W."/>
            <person name="Seidl M.F."/>
        </authorList>
    </citation>
    <scope>NUCLEOTIDE SEQUENCE [LARGE SCALE GENOMIC DNA]</scope>
    <source>
        <strain evidence="7 8">CBS 123374</strain>
    </source>
</reference>
<comment type="caution">
    <text evidence="7">The sequence shown here is derived from an EMBL/GenBank/DDBJ whole genome shotgun (WGS) entry which is preliminary data.</text>
</comment>
<evidence type="ECO:0000256" key="1">
    <source>
        <dbReference type="ARBA" id="ARBA00022598"/>
    </source>
</evidence>
<keyword evidence="4" id="KW-0648">Protein biosynthesis</keyword>
<evidence type="ECO:0000256" key="2">
    <source>
        <dbReference type="ARBA" id="ARBA00022741"/>
    </source>
</evidence>